<name>A0A6J6GWG4_9ZZZZ</name>
<dbReference type="EMBL" id="CAEZUR010000017">
    <property type="protein sequence ID" value="CAB4603434.1"/>
    <property type="molecule type" value="Genomic_DNA"/>
</dbReference>
<reference evidence="2" key="1">
    <citation type="submission" date="2020-05" db="EMBL/GenBank/DDBJ databases">
        <authorList>
            <person name="Chiriac C."/>
            <person name="Salcher M."/>
            <person name="Ghai R."/>
            <person name="Kavagutti S V."/>
        </authorList>
    </citation>
    <scope>NUCLEOTIDE SEQUENCE</scope>
</reference>
<dbReference type="InterPro" id="IPR014922">
    <property type="entry name" value="YdhG-like"/>
</dbReference>
<accession>A0A6J6GWG4</accession>
<evidence type="ECO:0000313" key="2">
    <source>
        <dbReference type="EMBL" id="CAB4603434.1"/>
    </source>
</evidence>
<feature type="domain" description="YdhG-like" evidence="1">
    <location>
        <begin position="17"/>
        <end position="110"/>
    </location>
</feature>
<organism evidence="2">
    <name type="scientific">freshwater metagenome</name>
    <dbReference type="NCBI Taxonomy" id="449393"/>
    <lineage>
        <taxon>unclassified sequences</taxon>
        <taxon>metagenomes</taxon>
        <taxon>ecological metagenomes</taxon>
    </lineage>
</organism>
<gene>
    <name evidence="2" type="ORF">UFOPK1843_00330</name>
</gene>
<sequence length="115" mass="12896">MSEAEVTEYIDSQDEPKRSTLEAVRRIILQIEPNLEQVIMWKSAQFKFNGKIVVGLCAHKNHLSFSTPSADVLESLATDLDEYVTSKNSFQFASGQPLPKSLVSKIVKLRIAELT</sequence>
<dbReference type="Gene3D" id="3.90.1150.200">
    <property type="match status" value="1"/>
</dbReference>
<dbReference type="Pfam" id="PF08818">
    <property type="entry name" value="DUF1801"/>
    <property type="match status" value="1"/>
</dbReference>
<dbReference type="SUPFAM" id="SSF159888">
    <property type="entry name" value="YdhG-like"/>
    <property type="match status" value="1"/>
</dbReference>
<protein>
    <submittedName>
        <fullName evidence="2">Unannotated protein</fullName>
    </submittedName>
</protein>
<evidence type="ECO:0000259" key="1">
    <source>
        <dbReference type="Pfam" id="PF08818"/>
    </source>
</evidence>
<proteinExistence type="predicted"/>
<dbReference type="AlphaFoldDB" id="A0A6J6GWG4"/>